<protein>
    <recommendedName>
        <fullName evidence="2">DUF2007 domain-containing protein</fullName>
    </recommendedName>
</protein>
<evidence type="ECO:0008006" key="2">
    <source>
        <dbReference type="Google" id="ProtNLM"/>
    </source>
</evidence>
<reference evidence="1" key="1">
    <citation type="journal article" date="2014" name="Front. Microbiol.">
        <title>High frequency of phylogenetically diverse reductive dehalogenase-homologous genes in deep subseafloor sedimentary metagenomes.</title>
        <authorList>
            <person name="Kawai M."/>
            <person name="Futagami T."/>
            <person name="Toyoda A."/>
            <person name="Takaki Y."/>
            <person name="Nishi S."/>
            <person name="Hori S."/>
            <person name="Arai W."/>
            <person name="Tsubouchi T."/>
            <person name="Morono Y."/>
            <person name="Uchiyama I."/>
            <person name="Ito T."/>
            <person name="Fujiyama A."/>
            <person name="Inagaki F."/>
            <person name="Takami H."/>
        </authorList>
    </citation>
    <scope>NUCLEOTIDE SEQUENCE</scope>
    <source>
        <strain evidence="1">Expedition CK06-06</strain>
    </source>
</reference>
<accession>X1E020</accession>
<gene>
    <name evidence="1" type="ORF">S03H2_09702</name>
</gene>
<evidence type="ECO:0000313" key="1">
    <source>
        <dbReference type="EMBL" id="GAH25882.1"/>
    </source>
</evidence>
<comment type="caution">
    <text evidence="1">The sequence shown here is derived from an EMBL/GenBank/DDBJ whole genome shotgun (WGS) entry which is preliminary data.</text>
</comment>
<name>X1E020_9ZZZZ</name>
<sequence length="64" mass="7426">MWVEVKKANSLMMAEMWKELFEGEGIPTRILSLSGEPPDREIATYSILVPKDKEHIIQEVLRKL</sequence>
<organism evidence="1">
    <name type="scientific">marine sediment metagenome</name>
    <dbReference type="NCBI Taxonomy" id="412755"/>
    <lineage>
        <taxon>unclassified sequences</taxon>
        <taxon>metagenomes</taxon>
        <taxon>ecological metagenomes</taxon>
    </lineage>
</organism>
<proteinExistence type="predicted"/>
<dbReference type="EMBL" id="BARU01005027">
    <property type="protein sequence ID" value="GAH25882.1"/>
    <property type="molecule type" value="Genomic_DNA"/>
</dbReference>
<dbReference type="AlphaFoldDB" id="X1E020"/>